<dbReference type="EMBL" id="MFYX01000017">
    <property type="protein sequence ID" value="OGK06936.1"/>
    <property type="molecule type" value="Genomic_DNA"/>
</dbReference>
<comment type="caution">
    <text evidence="1">The sequence shown here is derived from an EMBL/GenBank/DDBJ whole genome shotgun (WGS) entry which is preliminary data.</text>
</comment>
<dbReference type="SUPFAM" id="SSF50998">
    <property type="entry name" value="Quinoprotein alcohol dehydrogenase-like"/>
    <property type="match status" value="1"/>
</dbReference>
<protein>
    <recommendedName>
        <fullName evidence="3">Secretion system C-terminal sorting domain-containing protein</fullName>
    </recommendedName>
</protein>
<organism evidence="1 2">
    <name type="scientific">Candidatus Raymondbacteria bacterium RIFOXYD12_FULL_49_13</name>
    <dbReference type="NCBI Taxonomy" id="1817890"/>
    <lineage>
        <taxon>Bacteria</taxon>
        <taxon>Raymondiibacteriota</taxon>
    </lineage>
</organism>
<evidence type="ECO:0008006" key="3">
    <source>
        <dbReference type="Google" id="ProtNLM"/>
    </source>
</evidence>
<dbReference type="AlphaFoldDB" id="A0A1F7FKD3"/>
<dbReference type="Gene3D" id="2.130.10.10">
    <property type="entry name" value="YVTN repeat-like/Quinoprotein amine dehydrogenase"/>
    <property type="match status" value="1"/>
</dbReference>
<evidence type="ECO:0000313" key="2">
    <source>
        <dbReference type="Proteomes" id="UP000179243"/>
    </source>
</evidence>
<reference evidence="1 2" key="1">
    <citation type="journal article" date="2016" name="Nat. Commun.">
        <title>Thousands of microbial genomes shed light on interconnected biogeochemical processes in an aquifer system.</title>
        <authorList>
            <person name="Anantharaman K."/>
            <person name="Brown C.T."/>
            <person name="Hug L.A."/>
            <person name="Sharon I."/>
            <person name="Castelle C.J."/>
            <person name="Probst A.J."/>
            <person name="Thomas B.C."/>
            <person name="Singh A."/>
            <person name="Wilkins M.J."/>
            <person name="Karaoz U."/>
            <person name="Brodie E.L."/>
            <person name="Williams K.H."/>
            <person name="Hubbard S.S."/>
            <person name="Banfield J.F."/>
        </authorList>
    </citation>
    <scope>NUCLEOTIDE SEQUENCE [LARGE SCALE GENOMIC DNA]</scope>
</reference>
<proteinExistence type="predicted"/>
<accession>A0A1F7FKD3</accession>
<gene>
    <name evidence="1" type="ORF">A2519_05830</name>
</gene>
<evidence type="ECO:0000313" key="1">
    <source>
        <dbReference type="EMBL" id="OGK06936.1"/>
    </source>
</evidence>
<name>A0A1F7FKD3_UNCRA</name>
<dbReference type="Proteomes" id="UP000179243">
    <property type="component" value="Unassembled WGS sequence"/>
</dbReference>
<dbReference type="InterPro" id="IPR015943">
    <property type="entry name" value="WD40/YVTN_repeat-like_dom_sf"/>
</dbReference>
<sequence length="580" mass="65118">MRYQFLAAFVFSVFIFQTPFGYSIDSYWGQWHGPANGNACIPEAPNPDIELKWAMNLLDPNGDGNQADNLGYTAADAFKEGTLVRADSLWIYLKINRDYSGAADKTLWKIDPSDGSFAWNSTKANGEDESTPRAFQLYRDPRGHAALHVASFYGTYWDTYNAETQAEENFFQDSHSCKGSRILMGKWAWKNNRFRPDYSPSYYHGGTLRFWNGIDYNTIQYADSIAVMDHAWDSSRCLVAVLSGFSTNPALAYGKARYLMLDTAGNVVRNDTVSGVYLPTCPTNWTSYNTDIFMRLALKGDYLYAIERTTSVENQLVRRRISMGCIKTDSIVLGTSINDRGTSIALDDNAIYVQRSGEITAYSLDLRTVRWSTPTPVRTTYHQTIQVFDYNRFPGNRNTPSQTLACNGTWVYSTNDSSLQIHRASNGELVDEHVFDDLPDYRTYNGAIVYGVPGDIVLMPGYVVVVSCRDHSKIWVFHEASSTRKKDTGTIDDTRINLEALPNPFNPDLSILIHGGKASVTIHDVRGNHLKTLFPSSSAGSGSYMDQKYSWNAAGHPSGIYIIKARIGRQTVLKRIMLVK</sequence>
<dbReference type="InterPro" id="IPR011047">
    <property type="entry name" value="Quinoprotein_ADH-like_sf"/>
</dbReference>